<keyword evidence="7" id="KW-1185">Reference proteome</keyword>
<dbReference type="GO" id="GO:0042797">
    <property type="term" value="P:tRNA transcription by RNA polymerase III"/>
    <property type="evidence" value="ECO:0007669"/>
    <property type="project" value="TreeGrafter"/>
</dbReference>
<dbReference type="Proteomes" id="UP001472866">
    <property type="component" value="Chromosome 10"/>
</dbReference>
<dbReference type="Pfam" id="PF05132">
    <property type="entry name" value="RNA_pol_Rpc4"/>
    <property type="match status" value="1"/>
</dbReference>
<proteinExistence type="predicted"/>
<evidence type="ECO:0000256" key="5">
    <source>
        <dbReference type="SAM" id="MobiDB-lite"/>
    </source>
</evidence>
<evidence type="ECO:0000313" key="6">
    <source>
        <dbReference type="EMBL" id="WZN64876.1"/>
    </source>
</evidence>
<feature type="region of interest" description="Disordered" evidence="5">
    <location>
        <begin position="1"/>
        <end position="99"/>
    </location>
</feature>
<dbReference type="AlphaFoldDB" id="A0AAX4PGG6"/>
<dbReference type="GO" id="GO:0003677">
    <property type="term" value="F:DNA binding"/>
    <property type="evidence" value="ECO:0007669"/>
    <property type="project" value="InterPro"/>
</dbReference>
<sequence length="264" mass="29221">MGRATRSTRVKEEPVEEAADVKMEDAATVEAEVEDQKDQGPSTSTAKKGRGRTGVAILESDEEEEGGGKSKPKMEGKARAKRATKEMKALQENKRREEKFREELVARELKETEASALQSSMDHTQYFPVQLLHENPAEEAQRLADQGYRVDMNGRTEVSKQGMVGEDLADEEVDLDSGDGFKLYQFPTRLPEMPKSGKVGKLRKYKDGTQELDIGGVIFDVSPGTLSACCHDVAILSTQEEKCVFVGSVSDKRVCTPSLRACEW</sequence>
<keyword evidence="4" id="KW-0539">Nucleus</keyword>
<evidence type="ECO:0000256" key="3">
    <source>
        <dbReference type="ARBA" id="ARBA00023163"/>
    </source>
</evidence>
<feature type="compositionally biased region" description="Basic and acidic residues" evidence="5">
    <location>
        <begin position="9"/>
        <end position="25"/>
    </location>
</feature>
<gene>
    <name evidence="6" type="ORF">HKI87_10g64330</name>
</gene>
<keyword evidence="3" id="KW-0804">Transcription</keyword>
<feature type="compositionally biased region" description="Basic and acidic residues" evidence="5">
    <location>
        <begin position="66"/>
        <end position="99"/>
    </location>
</feature>
<evidence type="ECO:0000256" key="4">
    <source>
        <dbReference type="ARBA" id="ARBA00023242"/>
    </source>
</evidence>
<evidence type="ECO:0000256" key="2">
    <source>
        <dbReference type="ARBA" id="ARBA00022478"/>
    </source>
</evidence>
<dbReference type="PANTHER" id="PTHR13408:SF0">
    <property type="entry name" value="DNA-DIRECTED RNA POLYMERASE III SUBUNIT RPC4"/>
    <property type="match status" value="1"/>
</dbReference>
<protein>
    <submittedName>
        <fullName evidence="6">Uncharacterized protein</fullName>
    </submittedName>
</protein>
<dbReference type="EMBL" id="CP151510">
    <property type="protein sequence ID" value="WZN64876.1"/>
    <property type="molecule type" value="Genomic_DNA"/>
</dbReference>
<organism evidence="6 7">
    <name type="scientific">Chloropicon roscoffensis</name>
    <dbReference type="NCBI Taxonomy" id="1461544"/>
    <lineage>
        <taxon>Eukaryota</taxon>
        <taxon>Viridiplantae</taxon>
        <taxon>Chlorophyta</taxon>
        <taxon>Chloropicophyceae</taxon>
        <taxon>Chloropicales</taxon>
        <taxon>Chloropicaceae</taxon>
        <taxon>Chloropicon</taxon>
    </lineage>
</organism>
<name>A0AAX4PGG6_9CHLO</name>
<reference evidence="6 7" key="1">
    <citation type="submission" date="2024-03" db="EMBL/GenBank/DDBJ databases">
        <title>Complete genome sequence of the green alga Chloropicon roscoffensis RCC1871.</title>
        <authorList>
            <person name="Lemieux C."/>
            <person name="Pombert J.-F."/>
            <person name="Otis C."/>
            <person name="Turmel M."/>
        </authorList>
    </citation>
    <scope>NUCLEOTIDE SEQUENCE [LARGE SCALE GENOMIC DNA]</scope>
    <source>
        <strain evidence="6 7">RCC1871</strain>
    </source>
</reference>
<evidence type="ECO:0000256" key="1">
    <source>
        <dbReference type="ARBA" id="ARBA00004123"/>
    </source>
</evidence>
<dbReference type="GO" id="GO:0005666">
    <property type="term" value="C:RNA polymerase III complex"/>
    <property type="evidence" value="ECO:0007669"/>
    <property type="project" value="InterPro"/>
</dbReference>
<accession>A0AAX4PGG6</accession>
<dbReference type="InterPro" id="IPR007811">
    <property type="entry name" value="RPC4"/>
</dbReference>
<keyword evidence="2" id="KW-0240">DNA-directed RNA polymerase</keyword>
<dbReference type="PANTHER" id="PTHR13408">
    <property type="entry name" value="DNA-DIRECTED RNA POLYMERASE III"/>
    <property type="match status" value="1"/>
</dbReference>
<comment type="subcellular location">
    <subcellularLocation>
        <location evidence="1">Nucleus</location>
    </subcellularLocation>
</comment>
<evidence type="ECO:0000313" key="7">
    <source>
        <dbReference type="Proteomes" id="UP001472866"/>
    </source>
</evidence>